<evidence type="ECO:0000256" key="6">
    <source>
        <dbReference type="SAM" id="Phobius"/>
    </source>
</evidence>
<keyword evidence="9" id="KW-1185">Reference proteome</keyword>
<evidence type="ECO:0000256" key="3">
    <source>
        <dbReference type="ARBA" id="ARBA00022989"/>
    </source>
</evidence>
<dbReference type="Proteomes" id="UP000198857">
    <property type="component" value="Unassembled WGS sequence"/>
</dbReference>
<dbReference type="STRING" id="1523247.SAMN05660464_1997"/>
<feature type="domain" description="Inositolphosphotransferase Aur1/Ipt1" evidence="7">
    <location>
        <begin position="134"/>
        <end position="307"/>
    </location>
</feature>
<organism evidence="8 9">
    <name type="scientific">Geodermatophilus dictyosporus</name>
    <dbReference type="NCBI Taxonomy" id="1523247"/>
    <lineage>
        <taxon>Bacteria</taxon>
        <taxon>Bacillati</taxon>
        <taxon>Actinomycetota</taxon>
        <taxon>Actinomycetes</taxon>
        <taxon>Geodermatophilales</taxon>
        <taxon>Geodermatophilaceae</taxon>
        <taxon>Geodermatophilus</taxon>
    </lineage>
</organism>
<dbReference type="PANTHER" id="PTHR31310">
    <property type="match status" value="1"/>
</dbReference>
<gene>
    <name evidence="8" type="ORF">SAMN05660464_1997</name>
</gene>
<dbReference type="AlphaFoldDB" id="A0A1I5M030"/>
<evidence type="ECO:0000313" key="9">
    <source>
        <dbReference type="Proteomes" id="UP000198857"/>
    </source>
</evidence>
<feature type="transmembrane region" description="Helical" evidence="6">
    <location>
        <begin position="296"/>
        <end position="314"/>
    </location>
</feature>
<feature type="transmembrane region" description="Helical" evidence="6">
    <location>
        <begin position="35"/>
        <end position="54"/>
    </location>
</feature>
<evidence type="ECO:0000256" key="2">
    <source>
        <dbReference type="ARBA" id="ARBA00022692"/>
    </source>
</evidence>
<sequence length="353" mass="38079">MGVALVTGAVAAVCAVLLGLPLRDPDGFLGPTYVRLPLIAALLLALDVLPRAVLGARSPRRLAGETVRVARERWPWRRLRPVLIGLAAFYVTYVAYRNLKHYLPLLRPGLVDDELAETDLALTGGVAPAEVLHDLLGTGVAAHVLSWVYLAFLVFVPASLGLALVRRGRAGEASWYVTALCLNWALGTASYYVLPSRGPIYAQPELFWDLPETGTSQLQDSLLLSRLIVLGDPQGTERLNSIAAFASLHVSIIFTAALIAQLTLRSVVVRAGLWVFFLLTVTATIYFGWHYLLDDVAGLAIGAISVLLAAWSTGQLRGRRQPAPVPQGSAEAPGTVGPRRRSRRRPQTSPSTS</sequence>
<comment type="subcellular location">
    <subcellularLocation>
        <location evidence="1">Membrane</location>
        <topology evidence="1">Multi-pass membrane protein</topology>
    </subcellularLocation>
</comment>
<accession>A0A1I5M030</accession>
<dbReference type="InterPro" id="IPR026841">
    <property type="entry name" value="Aur1/Ipt1"/>
</dbReference>
<dbReference type="PANTHER" id="PTHR31310:SF7">
    <property type="entry name" value="PA-PHOSPHATASE RELATED-FAMILY PROTEIN DDB_G0268928"/>
    <property type="match status" value="1"/>
</dbReference>
<keyword evidence="2 6" id="KW-0812">Transmembrane</keyword>
<evidence type="ECO:0000259" key="7">
    <source>
        <dbReference type="Pfam" id="PF14378"/>
    </source>
</evidence>
<protein>
    <submittedName>
        <fullName evidence="8">PAP2 superfamily protein</fullName>
    </submittedName>
</protein>
<feature type="region of interest" description="Disordered" evidence="5">
    <location>
        <begin position="319"/>
        <end position="353"/>
    </location>
</feature>
<keyword evidence="4 6" id="KW-0472">Membrane</keyword>
<name>A0A1I5M030_9ACTN</name>
<feature type="transmembrane region" description="Helical" evidence="6">
    <location>
        <begin position="144"/>
        <end position="163"/>
    </location>
</feature>
<evidence type="ECO:0000256" key="1">
    <source>
        <dbReference type="ARBA" id="ARBA00004141"/>
    </source>
</evidence>
<keyword evidence="3 6" id="KW-1133">Transmembrane helix</keyword>
<dbReference type="Gene3D" id="1.20.144.10">
    <property type="entry name" value="Phosphatidic acid phosphatase type 2/haloperoxidase"/>
    <property type="match status" value="1"/>
</dbReference>
<dbReference type="InterPro" id="IPR052185">
    <property type="entry name" value="IPC_Synthase-Related"/>
</dbReference>
<proteinExistence type="predicted"/>
<dbReference type="CDD" id="cd03386">
    <property type="entry name" value="PAP2_Aur1_like"/>
    <property type="match status" value="1"/>
</dbReference>
<feature type="transmembrane region" description="Helical" evidence="6">
    <location>
        <begin position="78"/>
        <end position="96"/>
    </location>
</feature>
<dbReference type="EMBL" id="FOWQ01000002">
    <property type="protein sequence ID" value="SFP02376.1"/>
    <property type="molecule type" value="Genomic_DNA"/>
</dbReference>
<dbReference type="Pfam" id="PF14378">
    <property type="entry name" value="PAP2_3"/>
    <property type="match status" value="1"/>
</dbReference>
<reference evidence="9" key="1">
    <citation type="submission" date="2016-10" db="EMBL/GenBank/DDBJ databases">
        <authorList>
            <person name="Varghese N."/>
            <person name="Submissions S."/>
        </authorList>
    </citation>
    <scope>NUCLEOTIDE SEQUENCE [LARGE SCALE GENOMIC DNA]</scope>
    <source>
        <strain evidence="9">DSM 44208</strain>
    </source>
</reference>
<feature type="transmembrane region" description="Helical" evidence="6">
    <location>
        <begin position="175"/>
        <end position="194"/>
    </location>
</feature>
<feature type="transmembrane region" description="Helical" evidence="6">
    <location>
        <begin position="271"/>
        <end position="290"/>
    </location>
</feature>
<feature type="transmembrane region" description="Helical" evidence="6">
    <location>
        <begin position="242"/>
        <end position="264"/>
    </location>
</feature>
<evidence type="ECO:0000256" key="5">
    <source>
        <dbReference type="SAM" id="MobiDB-lite"/>
    </source>
</evidence>
<evidence type="ECO:0000313" key="8">
    <source>
        <dbReference type="EMBL" id="SFP02376.1"/>
    </source>
</evidence>
<dbReference type="GO" id="GO:0016020">
    <property type="term" value="C:membrane"/>
    <property type="evidence" value="ECO:0007669"/>
    <property type="project" value="UniProtKB-SubCell"/>
</dbReference>
<evidence type="ECO:0000256" key="4">
    <source>
        <dbReference type="ARBA" id="ARBA00023136"/>
    </source>
</evidence>